<feature type="transmembrane region" description="Helical" evidence="1">
    <location>
        <begin position="389"/>
        <end position="413"/>
    </location>
</feature>
<keyword evidence="4" id="KW-1185">Reference proteome</keyword>
<evidence type="ECO:0000313" key="3">
    <source>
        <dbReference type="EMBL" id="MES1930884.1"/>
    </source>
</evidence>
<dbReference type="Gene3D" id="3.30.2090.10">
    <property type="entry name" value="Multidrug efflux transporter AcrB TolC docking domain, DN and DC subdomains"/>
    <property type="match status" value="2"/>
</dbReference>
<dbReference type="PROSITE" id="PS50156">
    <property type="entry name" value="SSD"/>
    <property type="match status" value="1"/>
</dbReference>
<keyword evidence="1" id="KW-0472">Membrane</keyword>
<evidence type="ECO:0000259" key="2">
    <source>
        <dbReference type="PROSITE" id="PS50156"/>
    </source>
</evidence>
<feature type="transmembrane region" description="Helical" evidence="1">
    <location>
        <begin position="363"/>
        <end position="383"/>
    </location>
</feature>
<proteinExistence type="predicted"/>
<feature type="transmembrane region" description="Helical" evidence="1">
    <location>
        <begin position="526"/>
        <end position="544"/>
    </location>
</feature>
<feature type="transmembrane region" description="Helical" evidence="1">
    <location>
        <begin position="868"/>
        <end position="888"/>
    </location>
</feature>
<accession>A0ABV2B4R9</accession>
<dbReference type="Gene3D" id="1.20.1640.10">
    <property type="entry name" value="Multidrug efflux transporter AcrB transmembrane domain"/>
    <property type="match status" value="2"/>
</dbReference>
<dbReference type="Pfam" id="PF00873">
    <property type="entry name" value="ACR_tran"/>
    <property type="match status" value="1"/>
</dbReference>
<dbReference type="PANTHER" id="PTHR32063">
    <property type="match status" value="1"/>
</dbReference>
<dbReference type="InterPro" id="IPR000731">
    <property type="entry name" value="SSD"/>
</dbReference>
<feature type="transmembrane region" description="Helical" evidence="1">
    <location>
        <begin position="931"/>
        <end position="952"/>
    </location>
</feature>
<organism evidence="3 4">
    <name type="scientific">Salinisphaera dokdonensis CL-ES53</name>
    <dbReference type="NCBI Taxonomy" id="1304272"/>
    <lineage>
        <taxon>Bacteria</taxon>
        <taxon>Pseudomonadati</taxon>
        <taxon>Pseudomonadota</taxon>
        <taxon>Gammaproteobacteria</taxon>
        <taxon>Salinisphaerales</taxon>
        <taxon>Salinisphaeraceae</taxon>
        <taxon>Salinisphaera</taxon>
    </lineage>
</organism>
<dbReference type="EMBL" id="APND01000008">
    <property type="protein sequence ID" value="MES1930884.1"/>
    <property type="molecule type" value="Genomic_DNA"/>
</dbReference>
<dbReference type="Gene3D" id="3.30.70.1430">
    <property type="entry name" value="Multidrug efflux transporter AcrB pore domain"/>
    <property type="match status" value="2"/>
</dbReference>
<dbReference type="Gene3D" id="3.30.70.1440">
    <property type="entry name" value="Multidrug efflux transporter AcrB pore domain"/>
    <property type="match status" value="1"/>
</dbReference>
<dbReference type="Gene3D" id="3.30.70.1320">
    <property type="entry name" value="Multidrug efflux transporter AcrB pore domain like"/>
    <property type="match status" value="1"/>
</dbReference>
<comment type="caution">
    <text evidence="3">The sequence shown here is derived from an EMBL/GenBank/DDBJ whole genome shotgun (WGS) entry which is preliminary data.</text>
</comment>
<protein>
    <submittedName>
        <fullName evidence="3">Cation/multidrug efflux pump</fullName>
    </submittedName>
</protein>
<evidence type="ECO:0000256" key="1">
    <source>
        <dbReference type="SAM" id="Phobius"/>
    </source>
</evidence>
<feature type="transmembrane region" description="Helical" evidence="1">
    <location>
        <begin position="900"/>
        <end position="925"/>
    </location>
</feature>
<dbReference type="SUPFAM" id="SSF82714">
    <property type="entry name" value="Multidrug efflux transporter AcrB TolC docking domain, DN and DC subdomains"/>
    <property type="match status" value="2"/>
</dbReference>
<sequence>MFEALIKRGTLMTIVVLLICLFGVLAAMRIPVQMIPDLAVRTITVTTSWPGATPQDVENEILIEQEEYLANIIGLQRMTAQANTGEAEIELEFPFSTDVNEALIRVTNALMQVPSYPEDVNEPEVVAASFSQNSFMYLNVAAEPGNPARLDMAFMRDFVDDEVRRRMERVAGVADVEVGGGAERQIQVHVDPSKLAARGIAMTDVRDAIRARNQDVSGGDMDAGKRRYLIRTVGRFKDVSGLADVVLARSGDSVTRLGDVAEIQLDHAEVREFGFFNDQPVVTLQVRRQPGSNVIDIKRDMLALLPELNATVLAPAGMRMRLTSDDVRYVSASIASVYRNLAIGGVLAALVMFLFLRSVYATLIAIVGVPICAIAAFIGLAVFGRTINVISLAGIAFAIGMTLDNSIVVLENIARQRSAGASRWQAAVDGVREVWPAVLASTLTTVMVFAPVLFITQKAGQLFSDISIAISAAILTSMLVAIMVVPTAAARILPRDSGAAETSNSPFSRGVLALCAWIIAVRTRRYIVMGAIAGALGVGVWALTPPAEYLPDGEEAKTFSSMLPPAGTNLTELNAIADDLRERFMRYVPDDNGEIAADDNAMPRIAYFIMSVTTNQLRVISEPVNDREIGALMAAFNDSFEAYPGMRAFSTKGSIISSNDGGTRAINIDISGADLATIYAAAEAIYRRANMVFDGPQVLAQPSTLTLGQPLLRIEPDYPRIAELGLGADDIGYTIAALTDGAYVDEYFFSDDKVDIYLYDAAGKPDTVDAVSRLPIATAEGVLPVIALADVVPTVDTDVIRRLDSRRTVTIRVIPPRAVPLEAGVERVNRDVIDHLREQGEIDASLALDISGASDELEVTRRALTGNYVVAVGVCYLLLVAIFSHWGYPLLILTTVPLGIAGGVVGLALLNGVGALLPVIGLPALSQPFDLITMLGFLILVGTVVNNPILIVERARTNVAAGMAAIDAVQDAVTVRLRPILMTTITTTFGLAPLVFLPGAGTELYRGLGAIVMFGLLFTMATTVTFLPAMLTLVMDYRERRLRSSGSRES</sequence>
<dbReference type="InterPro" id="IPR001036">
    <property type="entry name" value="Acrflvin-R"/>
</dbReference>
<feature type="transmembrane region" description="Helical" evidence="1">
    <location>
        <begin position="337"/>
        <end position="356"/>
    </location>
</feature>
<feature type="transmembrane region" description="Helical" evidence="1">
    <location>
        <begin position="466"/>
        <end position="485"/>
    </location>
</feature>
<gene>
    <name evidence="3" type="ORF">SADO_16613</name>
</gene>
<dbReference type="PRINTS" id="PR00702">
    <property type="entry name" value="ACRIFLAVINRP"/>
</dbReference>
<dbReference type="SUPFAM" id="SSF82693">
    <property type="entry name" value="Multidrug efflux transporter AcrB pore domain, PN1, PN2, PC1 and PC2 subdomains"/>
    <property type="match status" value="2"/>
</dbReference>
<dbReference type="Proteomes" id="UP001460888">
    <property type="component" value="Unassembled WGS sequence"/>
</dbReference>
<feature type="transmembrane region" description="Helical" evidence="1">
    <location>
        <begin position="434"/>
        <end position="454"/>
    </location>
</feature>
<feature type="transmembrane region" description="Helical" evidence="1">
    <location>
        <begin position="1007"/>
        <end position="1034"/>
    </location>
</feature>
<keyword evidence="1" id="KW-1133">Transmembrane helix</keyword>
<dbReference type="PANTHER" id="PTHR32063:SF0">
    <property type="entry name" value="SWARMING MOTILITY PROTEIN SWRC"/>
    <property type="match status" value="1"/>
</dbReference>
<reference evidence="3 4" key="1">
    <citation type="submission" date="2013-03" db="EMBL/GenBank/DDBJ databases">
        <title>Salinisphaera dokdonensis CL-ES53 Genome Sequencing.</title>
        <authorList>
            <person name="Li C."/>
            <person name="Lai Q."/>
            <person name="Shao Z."/>
        </authorList>
    </citation>
    <scope>NUCLEOTIDE SEQUENCE [LARGE SCALE GENOMIC DNA]</scope>
    <source>
        <strain evidence="3 4">CL-ES53</strain>
    </source>
</reference>
<feature type="domain" description="SSD" evidence="2">
    <location>
        <begin position="866"/>
        <end position="1033"/>
    </location>
</feature>
<feature type="transmembrane region" description="Helical" evidence="1">
    <location>
        <begin position="980"/>
        <end position="1001"/>
    </location>
</feature>
<evidence type="ECO:0000313" key="4">
    <source>
        <dbReference type="Proteomes" id="UP001460888"/>
    </source>
</evidence>
<dbReference type="InterPro" id="IPR027463">
    <property type="entry name" value="AcrB_DN_DC_subdom"/>
</dbReference>
<dbReference type="RefSeq" id="WP_353113535.1">
    <property type="nucleotide sequence ID" value="NZ_APND01000008.1"/>
</dbReference>
<keyword evidence="1" id="KW-0812">Transmembrane</keyword>
<dbReference type="SUPFAM" id="SSF82866">
    <property type="entry name" value="Multidrug efflux transporter AcrB transmembrane domain"/>
    <property type="match status" value="2"/>
</dbReference>
<name>A0ABV2B4R9_9GAMM</name>